<feature type="region of interest" description="Disordered" evidence="1">
    <location>
        <begin position="1"/>
        <end position="92"/>
    </location>
</feature>
<dbReference type="InterPro" id="IPR013083">
    <property type="entry name" value="Znf_RING/FYVE/PHD"/>
</dbReference>
<comment type="caution">
    <text evidence="2">The sequence shown here is derived from an EMBL/GenBank/DDBJ whole genome shotgun (WGS) entry which is preliminary data.</text>
</comment>
<gene>
    <name evidence="2" type="ORF">ElyMa_007073600</name>
</gene>
<name>A0AAV4JYD4_9GAST</name>
<reference evidence="2 3" key="1">
    <citation type="journal article" date="2021" name="Elife">
        <title>Chloroplast acquisition without the gene transfer in kleptoplastic sea slugs, Plakobranchus ocellatus.</title>
        <authorList>
            <person name="Maeda T."/>
            <person name="Takahashi S."/>
            <person name="Yoshida T."/>
            <person name="Shimamura S."/>
            <person name="Takaki Y."/>
            <person name="Nagai Y."/>
            <person name="Toyoda A."/>
            <person name="Suzuki Y."/>
            <person name="Arimoto A."/>
            <person name="Ishii H."/>
            <person name="Satoh N."/>
            <person name="Nishiyama T."/>
            <person name="Hasebe M."/>
            <person name="Maruyama T."/>
            <person name="Minagawa J."/>
            <person name="Obokata J."/>
            <person name="Shigenobu S."/>
        </authorList>
    </citation>
    <scope>NUCLEOTIDE SEQUENCE [LARGE SCALE GENOMIC DNA]</scope>
</reference>
<sequence length="218" mass="25622">MWEIYETQQQQQPKDGLAFQPEKSATELSTQGSEILRPSTAVVTREPAINMAGRRRWSDTVPDSDPEVQSPPARRARMAEQPDQSQNLNSVETERVLRSRRRRITPRPLMPSQSPATDFRALENRPMSTDIDLRCRFADISISEMRRTRRLQRYLDHHICWVCWRPHPVVYINLPCGHMTHCVVCNPHMRKCAKCQADLDYTIFCPEFNGRFYFIEWF</sequence>
<protein>
    <recommendedName>
        <fullName evidence="4">RING-type domain-containing protein</fullName>
    </recommendedName>
</protein>
<evidence type="ECO:0000313" key="3">
    <source>
        <dbReference type="Proteomes" id="UP000762676"/>
    </source>
</evidence>
<accession>A0AAV4JYD4</accession>
<evidence type="ECO:0000256" key="1">
    <source>
        <dbReference type="SAM" id="MobiDB-lite"/>
    </source>
</evidence>
<evidence type="ECO:0008006" key="4">
    <source>
        <dbReference type="Google" id="ProtNLM"/>
    </source>
</evidence>
<proteinExistence type="predicted"/>
<dbReference type="AlphaFoldDB" id="A0AAV4JYD4"/>
<evidence type="ECO:0000313" key="2">
    <source>
        <dbReference type="EMBL" id="GFS27013.1"/>
    </source>
</evidence>
<organism evidence="2 3">
    <name type="scientific">Elysia marginata</name>
    <dbReference type="NCBI Taxonomy" id="1093978"/>
    <lineage>
        <taxon>Eukaryota</taxon>
        <taxon>Metazoa</taxon>
        <taxon>Spiralia</taxon>
        <taxon>Lophotrochozoa</taxon>
        <taxon>Mollusca</taxon>
        <taxon>Gastropoda</taxon>
        <taxon>Heterobranchia</taxon>
        <taxon>Euthyneura</taxon>
        <taxon>Panpulmonata</taxon>
        <taxon>Sacoglossa</taxon>
        <taxon>Placobranchoidea</taxon>
        <taxon>Plakobranchidae</taxon>
        <taxon>Elysia</taxon>
    </lineage>
</organism>
<dbReference type="Proteomes" id="UP000762676">
    <property type="component" value="Unassembled WGS sequence"/>
</dbReference>
<dbReference type="Gene3D" id="3.30.40.10">
    <property type="entry name" value="Zinc/RING finger domain, C3HC4 (zinc finger)"/>
    <property type="match status" value="1"/>
</dbReference>
<dbReference type="EMBL" id="BMAT01014149">
    <property type="protein sequence ID" value="GFS27013.1"/>
    <property type="molecule type" value="Genomic_DNA"/>
</dbReference>
<feature type="compositionally biased region" description="Polar residues" evidence="1">
    <location>
        <begin position="1"/>
        <end position="13"/>
    </location>
</feature>
<keyword evidence="3" id="KW-1185">Reference proteome</keyword>